<dbReference type="EMBL" id="JACBYW010000005">
    <property type="protein sequence ID" value="NYH79600.1"/>
    <property type="molecule type" value="Genomic_DNA"/>
</dbReference>
<comment type="caution">
    <text evidence="2">The sequence shown here is derived from an EMBL/GenBank/DDBJ whole genome shotgun (WGS) entry which is preliminary data.</text>
</comment>
<evidence type="ECO:0000313" key="3">
    <source>
        <dbReference type="Proteomes" id="UP000548304"/>
    </source>
</evidence>
<proteinExistence type="predicted"/>
<dbReference type="InterPro" id="IPR016181">
    <property type="entry name" value="Acyl_CoA_acyltransferase"/>
</dbReference>
<dbReference type="PANTHER" id="PTHR43792:SF1">
    <property type="entry name" value="N-ACETYLTRANSFERASE DOMAIN-CONTAINING PROTEIN"/>
    <property type="match status" value="1"/>
</dbReference>
<evidence type="ECO:0000313" key="2">
    <source>
        <dbReference type="EMBL" id="NYH79600.1"/>
    </source>
</evidence>
<dbReference type="AlphaFoldDB" id="A0A852Z052"/>
<name>A0A852Z052_9ACTN</name>
<organism evidence="2 3">
    <name type="scientific">Actinopolyspora biskrensis</name>
    <dbReference type="NCBI Taxonomy" id="1470178"/>
    <lineage>
        <taxon>Bacteria</taxon>
        <taxon>Bacillati</taxon>
        <taxon>Actinomycetota</taxon>
        <taxon>Actinomycetes</taxon>
        <taxon>Actinopolysporales</taxon>
        <taxon>Actinopolysporaceae</taxon>
        <taxon>Actinopolyspora</taxon>
    </lineage>
</organism>
<protein>
    <submittedName>
        <fullName evidence="2">RimJ/RimL family protein N-acetyltransferase</fullName>
    </submittedName>
</protein>
<dbReference type="GO" id="GO:0016747">
    <property type="term" value="F:acyltransferase activity, transferring groups other than amino-acyl groups"/>
    <property type="evidence" value="ECO:0007669"/>
    <property type="project" value="InterPro"/>
</dbReference>
<sequence length="178" mass="20074">MGIPARISTERLLLRPVELTDEPAMLAVHTDPATNRHRPEGTPHGGRVSSDLRKWVEQWAEYGIGYWAIETRSDSELIGFGGLRRAEWSGESVLNLYYRLRPSAWNRGYASEMVGAAVNHANTHLAGTPVLIRTRPDNLAARRVAEKLGFEFRSEHGHGRHREWVYRLPTNKGPARSA</sequence>
<dbReference type="InterPro" id="IPR000182">
    <property type="entry name" value="GNAT_dom"/>
</dbReference>
<feature type="domain" description="N-acetyltransferase" evidence="1">
    <location>
        <begin position="12"/>
        <end position="171"/>
    </location>
</feature>
<dbReference type="RefSeq" id="WP_179536006.1">
    <property type="nucleotide sequence ID" value="NZ_JACBYW010000005.1"/>
</dbReference>
<accession>A0A852Z052</accession>
<dbReference type="Pfam" id="PF13302">
    <property type="entry name" value="Acetyltransf_3"/>
    <property type="match status" value="1"/>
</dbReference>
<dbReference type="Proteomes" id="UP000548304">
    <property type="component" value="Unassembled WGS sequence"/>
</dbReference>
<dbReference type="SUPFAM" id="SSF55729">
    <property type="entry name" value="Acyl-CoA N-acyltransferases (Nat)"/>
    <property type="match status" value="1"/>
</dbReference>
<dbReference type="InterPro" id="IPR051531">
    <property type="entry name" value="N-acetyltransferase"/>
</dbReference>
<evidence type="ECO:0000259" key="1">
    <source>
        <dbReference type="PROSITE" id="PS51186"/>
    </source>
</evidence>
<dbReference type="PROSITE" id="PS51186">
    <property type="entry name" value="GNAT"/>
    <property type="match status" value="1"/>
</dbReference>
<keyword evidence="2" id="KW-0808">Transferase</keyword>
<reference evidence="2 3" key="1">
    <citation type="submission" date="2020-07" db="EMBL/GenBank/DDBJ databases">
        <title>Genomic Encyclopedia of Type Strains, Phase III (KMG-III): the genomes of soil and plant-associated and newly described type strains.</title>
        <authorList>
            <person name="Whitman W."/>
        </authorList>
    </citation>
    <scope>NUCLEOTIDE SEQUENCE [LARGE SCALE GENOMIC DNA]</scope>
    <source>
        <strain evidence="2 3">CECT 8576</strain>
    </source>
</reference>
<keyword evidence="3" id="KW-1185">Reference proteome</keyword>
<dbReference type="PANTHER" id="PTHR43792">
    <property type="entry name" value="GNAT FAMILY, PUTATIVE (AFU_ORTHOLOGUE AFUA_3G00765)-RELATED-RELATED"/>
    <property type="match status" value="1"/>
</dbReference>
<gene>
    <name evidence="2" type="ORF">FHR84_002938</name>
</gene>
<dbReference type="Gene3D" id="3.40.630.30">
    <property type="match status" value="1"/>
</dbReference>